<sequence length="553" mass="58518">MSTAMETGPRPLAGTGRSAALATAAAAAGVVFAGLAVLGIAVRPLLPVDETRYVAVAWEMWRDGHILVPHFNGAVYTHKPPLLFWLIDLAWSVAGVSEIAARLVGPAFGVLSVLLTGALARILWPEIPGAARRAPWILATLGVFLVFASLTMFDAMLTAATLLAMIGLARQRRTPDRLGWLGVGAALALGAFAKGPVILLHVMPVALLAPLWRDTASRPAAGTWYRGVGLAFLFGLGLVSVWLVPAAVWGGPEYRDAILWHQSADRMVSSFAHREPAWFFVALLPAFLWPWGWRPAVLRALGSRALLRDEAVRFCLVWAGAALLAFSLISGKQIHYLLPELPALALLLARAWPGTADTSAAEPKRWRLLPLVPALLIVAGAAAVLLGLVPHAREEGLTVDAASVALALGLLAALAAAVLAMPSRFAAWALIAPGTLLIFYAVAATPLRTVYDSALLAEAAAPYASGGLAYTGGDYHGEFTFSGRLASPVAELRIPGEIAAWAATHPGGAVIGRAERMSPGWPAVREINFRGRLYRVWPVPDAARPPQKGSAPQ</sequence>
<keyword evidence="7 8" id="KW-0472">Membrane</keyword>
<organism evidence="10 11">
    <name type="scientific">Futiania mangrovi</name>
    <dbReference type="NCBI Taxonomy" id="2959716"/>
    <lineage>
        <taxon>Bacteria</taxon>
        <taxon>Pseudomonadati</taxon>
        <taxon>Pseudomonadota</taxon>
        <taxon>Alphaproteobacteria</taxon>
        <taxon>Futianiales</taxon>
        <taxon>Futianiaceae</taxon>
        <taxon>Futiania</taxon>
    </lineage>
</organism>
<evidence type="ECO:0000256" key="2">
    <source>
        <dbReference type="ARBA" id="ARBA00022475"/>
    </source>
</evidence>
<comment type="subcellular location">
    <subcellularLocation>
        <location evidence="1">Cell membrane</location>
        <topology evidence="1">Multi-pass membrane protein</topology>
    </subcellularLocation>
</comment>
<proteinExistence type="predicted"/>
<feature type="transmembrane region" description="Helical" evidence="8">
    <location>
        <begin position="425"/>
        <end position="443"/>
    </location>
</feature>
<evidence type="ECO:0000256" key="1">
    <source>
        <dbReference type="ARBA" id="ARBA00004651"/>
    </source>
</evidence>
<evidence type="ECO:0000256" key="3">
    <source>
        <dbReference type="ARBA" id="ARBA00022676"/>
    </source>
</evidence>
<feature type="transmembrane region" description="Helical" evidence="8">
    <location>
        <begin position="223"/>
        <end position="250"/>
    </location>
</feature>
<feature type="transmembrane region" description="Helical" evidence="8">
    <location>
        <begin position="401"/>
        <end position="419"/>
    </location>
</feature>
<dbReference type="AlphaFoldDB" id="A0A9J6P9U8"/>
<evidence type="ECO:0000256" key="4">
    <source>
        <dbReference type="ARBA" id="ARBA00022679"/>
    </source>
</evidence>
<keyword evidence="5 8" id="KW-0812">Transmembrane</keyword>
<dbReference type="InterPro" id="IPR050297">
    <property type="entry name" value="LipidA_mod_glycosyltrf_83"/>
</dbReference>
<keyword evidence="6 8" id="KW-1133">Transmembrane helix</keyword>
<comment type="caution">
    <text evidence="10">The sequence shown here is derived from an EMBL/GenBank/DDBJ whole genome shotgun (WGS) entry which is preliminary data.</text>
</comment>
<evidence type="ECO:0000256" key="6">
    <source>
        <dbReference type="ARBA" id="ARBA00022989"/>
    </source>
</evidence>
<dbReference type="Proteomes" id="UP001055804">
    <property type="component" value="Unassembled WGS sequence"/>
</dbReference>
<evidence type="ECO:0000256" key="5">
    <source>
        <dbReference type="ARBA" id="ARBA00022692"/>
    </source>
</evidence>
<keyword evidence="3 10" id="KW-0328">Glycosyltransferase</keyword>
<dbReference type="RefSeq" id="WP_269331068.1">
    <property type="nucleotide sequence ID" value="NZ_JAMZFT010000001.1"/>
</dbReference>
<feature type="transmembrane region" description="Helical" evidence="8">
    <location>
        <begin position="107"/>
        <end position="124"/>
    </location>
</feature>
<keyword evidence="4 10" id="KW-0808">Transferase</keyword>
<dbReference type="InterPro" id="IPR038731">
    <property type="entry name" value="RgtA/B/C-like"/>
</dbReference>
<dbReference type="GO" id="GO:0016763">
    <property type="term" value="F:pentosyltransferase activity"/>
    <property type="evidence" value="ECO:0007669"/>
    <property type="project" value="TreeGrafter"/>
</dbReference>
<evidence type="ECO:0000256" key="8">
    <source>
        <dbReference type="SAM" id="Phobius"/>
    </source>
</evidence>
<protein>
    <submittedName>
        <fullName evidence="10">Glycosyltransferase family 39 protein</fullName>
        <ecNumber evidence="10">2.4.-.-</ecNumber>
    </submittedName>
</protein>
<feature type="domain" description="Glycosyltransferase RgtA/B/C/D-like" evidence="9">
    <location>
        <begin position="78"/>
        <end position="219"/>
    </location>
</feature>
<dbReference type="Pfam" id="PF13231">
    <property type="entry name" value="PMT_2"/>
    <property type="match status" value="1"/>
</dbReference>
<evidence type="ECO:0000259" key="9">
    <source>
        <dbReference type="Pfam" id="PF13231"/>
    </source>
</evidence>
<dbReference type="GO" id="GO:0009103">
    <property type="term" value="P:lipopolysaccharide biosynthetic process"/>
    <property type="evidence" value="ECO:0007669"/>
    <property type="project" value="TreeGrafter"/>
</dbReference>
<accession>A0A9J6P9U8</accession>
<feature type="transmembrane region" description="Helical" evidence="8">
    <location>
        <begin position="311"/>
        <end position="329"/>
    </location>
</feature>
<dbReference type="EMBL" id="JAMZFT010000001">
    <property type="protein sequence ID" value="MCP1335113.1"/>
    <property type="molecule type" value="Genomic_DNA"/>
</dbReference>
<evidence type="ECO:0000256" key="7">
    <source>
        <dbReference type="ARBA" id="ARBA00023136"/>
    </source>
</evidence>
<name>A0A9J6P9U8_9PROT</name>
<evidence type="ECO:0000313" key="10">
    <source>
        <dbReference type="EMBL" id="MCP1335113.1"/>
    </source>
</evidence>
<keyword evidence="2" id="KW-1003">Cell membrane</keyword>
<feature type="transmembrane region" description="Helical" evidence="8">
    <location>
        <begin position="20"/>
        <end position="42"/>
    </location>
</feature>
<keyword evidence="11" id="KW-1185">Reference proteome</keyword>
<dbReference type="EC" id="2.4.-.-" evidence="10"/>
<gene>
    <name evidence="10" type="ORF">NJQ99_01680</name>
</gene>
<evidence type="ECO:0000313" key="11">
    <source>
        <dbReference type="Proteomes" id="UP001055804"/>
    </source>
</evidence>
<dbReference type="GO" id="GO:0005886">
    <property type="term" value="C:plasma membrane"/>
    <property type="evidence" value="ECO:0007669"/>
    <property type="project" value="UniProtKB-SubCell"/>
</dbReference>
<reference evidence="10" key="1">
    <citation type="submission" date="2022-06" db="EMBL/GenBank/DDBJ databases">
        <title>Isolation and Genomics of Futiania mangrovii gen. nov., sp. nov., a Rare and Metabolically-versatile member in the Class Alphaproteobacteria.</title>
        <authorList>
            <person name="Liu L."/>
            <person name="Huang W.-C."/>
            <person name="Pan J."/>
            <person name="Li J."/>
            <person name="Huang Y."/>
            <person name="Du H."/>
            <person name="Liu Y."/>
            <person name="Li M."/>
        </authorList>
    </citation>
    <scope>NUCLEOTIDE SEQUENCE</scope>
    <source>
        <strain evidence="10">FT118</strain>
    </source>
</reference>
<feature type="transmembrane region" description="Helical" evidence="8">
    <location>
        <begin position="178"/>
        <end position="203"/>
    </location>
</feature>
<dbReference type="PANTHER" id="PTHR33908">
    <property type="entry name" value="MANNOSYLTRANSFERASE YKCB-RELATED"/>
    <property type="match status" value="1"/>
</dbReference>
<feature type="transmembrane region" description="Helical" evidence="8">
    <location>
        <begin position="136"/>
        <end position="166"/>
    </location>
</feature>
<dbReference type="PANTHER" id="PTHR33908:SF3">
    <property type="entry name" value="UNDECAPRENYL PHOSPHATE-ALPHA-4-AMINO-4-DEOXY-L-ARABINOSE ARABINOSYL TRANSFERASE"/>
    <property type="match status" value="1"/>
</dbReference>
<dbReference type="GO" id="GO:0010041">
    <property type="term" value="P:response to iron(III) ion"/>
    <property type="evidence" value="ECO:0007669"/>
    <property type="project" value="TreeGrafter"/>
</dbReference>
<feature type="transmembrane region" description="Helical" evidence="8">
    <location>
        <begin position="368"/>
        <end position="389"/>
    </location>
</feature>